<dbReference type="InterPro" id="IPR004358">
    <property type="entry name" value="Sig_transdc_His_kin-like_C"/>
</dbReference>
<dbReference type="PROSITE" id="PS50109">
    <property type="entry name" value="HIS_KIN"/>
    <property type="match status" value="1"/>
</dbReference>
<evidence type="ECO:0000259" key="14">
    <source>
        <dbReference type="PROSITE" id="PS50885"/>
    </source>
</evidence>
<name>A0A917UMT5_9DEIO</name>
<feature type="region of interest" description="Disordered" evidence="11">
    <location>
        <begin position="68"/>
        <end position="99"/>
    </location>
</feature>
<evidence type="ECO:0000313" key="16">
    <source>
        <dbReference type="Proteomes" id="UP000635726"/>
    </source>
</evidence>
<dbReference type="SUPFAM" id="SSF55874">
    <property type="entry name" value="ATPase domain of HSP90 chaperone/DNA topoisomerase II/histidine kinase"/>
    <property type="match status" value="1"/>
</dbReference>
<reference evidence="15" key="1">
    <citation type="journal article" date="2014" name="Int. J. Syst. Evol. Microbiol.">
        <title>Complete genome sequence of Corynebacterium casei LMG S-19264T (=DSM 44701T), isolated from a smear-ripened cheese.</title>
        <authorList>
            <consortium name="US DOE Joint Genome Institute (JGI-PGF)"/>
            <person name="Walter F."/>
            <person name="Albersmeier A."/>
            <person name="Kalinowski J."/>
            <person name="Ruckert C."/>
        </authorList>
    </citation>
    <scope>NUCLEOTIDE SEQUENCE</scope>
    <source>
        <strain evidence="15">JCM 14371</strain>
    </source>
</reference>
<reference evidence="15" key="2">
    <citation type="submission" date="2020-09" db="EMBL/GenBank/DDBJ databases">
        <authorList>
            <person name="Sun Q."/>
            <person name="Ohkuma M."/>
        </authorList>
    </citation>
    <scope>NUCLEOTIDE SEQUENCE</scope>
    <source>
        <strain evidence="15">JCM 14371</strain>
    </source>
</reference>
<proteinExistence type="predicted"/>
<organism evidence="15 16">
    <name type="scientific">Deinococcus aquiradiocola</name>
    <dbReference type="NCBI Taxonomy" id="393059"/>
    <lineage>
        <taxon>Bacteria</taxon>
        <taxon>Thermotogati</taxon>
        <taxon>Deinococcota</taxon>
        <taxon>Deinococci</taxon>
        <taxon>Deinococcales</taxon>
        <taxon>Deinococcaceae</taxon>
        <taxon>Deinococcus</taxon>
    </lineage>
</organism>
<evidence type="ECO:0000256" key="9">
    <source>
        <dbReference type="ARBA" id="ARBA00023012"/>
    </source>
</evidence>
<keyword evidence="9" id="KW-0902">Two-component regulatory system</keyword>
<evidence type="ECO:0000256" key="7">
    <source>
        <dbReference type="ARBA" id="ARBA00022777"/>
    </source>
</evidence>
<dbReference type="RefSeq" id="WP_188961348.1">
    <property type="nucleotide sequence ID" value="NZ_BMOE01000003.1"/>
</dbReference>
<evidence type="ECO:0000256" key="3">
    <source>
        <dbReference type="ARBA" id="ARBA00012438"/>
    </source>
</evidence>
<dbReference type="InterPro" id="IPR036890">
    <property type="entry name" value="HATPase_C_sf"/>
</dbReference>
<dbReference type="CDD" id="cd00082">
    <property type="entry name" value="HisKA"/>
    <property type="match status" value="1"/>
</dbReference>
<keyword evidence="6 12" id="KW-0812">Transmembrane</keyword>
<dbReference type="InterPro" id="IPR003660">
    <property type="entry name" value="HAMP_dom"/>
</dbReference>
<dbReference type="Pfam" id="PF00672">
    <property type="entry name" value="HAMP"/>
    <property type="match status" value="1"/>
</dbReference>
<comment type="caution">
    <text evidence="15">The sequence shown here is derived from an EMBL/GenBank/DDBJ whole genome shotgun (WGS) entry which is preliminary data.</text>
</comment>
<feature type="compositionally biased region" description="Basic and acidic residues" evidence="11">
    <location>
        <begin position="71"/>
        <end position="80"/>
    </location>
</feature>
<gene>
    <name evidence="15" type="ORF">GCM10008939_11630</name>
</gene>
<comment type="catalytic activity">
    <reaction evidence="1">
        <text>ATP + protein L-histidine = ADP + protein N-phospho-L-histidine.</text>
        <dbReference type="EC" id="2.7.13.3"/>
    </reaction>
</comment>
<dbReference type="CDD" id="cd00075">
    <property type="entry name" value="HATPase"/>
    <property type="match status" value="1"/>
</dbReference>
<dbReference type="InterPro" id="IPR003661">
    <property type="entry name" value="HisK_dim/P_dom"/>
</dbReference>
<evidence type="ECO:0000256" key="11">
    <source>
        <dbReference type="SAM" id="MobiDB-lite"/>
    </source>
</evidence>
<feature type="transmembrane region" description="Helical" evidence="12">
    <location>
        <begin position="172"/>
        <end position="196"/>
    </location>
</feature>
<dbReference type="EC" id="2.7.13.3" evidence="3"/>
<dbReference type="GO" id="GO:0000155">
    <property type="term" value="F:phosphorelay sensor kinase activity"/>
    <property type="evidence" value="ECO:0007669"/>
    <property type="project" value="InterPro"/>
</dbReference>
<evidence type="ECO:0000256" key="5">
    <source>
        <dbReference type="ARBA" id="ARBA00022679"/>
    </source>
</evidence>
<feature type="domain" description="HAMP" evidence="14">
    <location>
        <begin position="193"/>
        <end position="245"/>
    </location>
</feature>
<accession>A0A917UMT5</accession>
<dbReference type="SMART" id="SM00388">
    <property type="entry name" value="HisKA"/>
    <property type="match status" value="1"/>
</dbReference>
<keyword evidence="8 12" id="KW-1133">Transmembrane helix</keyword>
<evidence type="ECO:0000313" key="15">
    <source>
        <dbReference type="EMBL" id="GGJ68788.1"/>
    </source>
</evidence>
<feature type="domain" description="Histidine kinase" evidence="13">
    <location>
        <begin position="253"/>
        <end position="466"/>
    </location>
</feature>
<dbReference type="Gene3D" id="3.30.565.10">
    <property type="entry name" value="Histidine kinase-like ATPase, C-terminal domain"/>
    <property type="match status" value="1"/>
</dbReference>
<dbReference type="Pfam" id="PF02518">
    <property type="entry name" value="HATPase_c"/>
    <property type="match status" value="1"/>
</dbReference>
<dbReference type="Gene3D" id="6.10.340.10">
    <property type="match status" value="1"/>
</dbReference>
<dbReference type="GO" id="GO:0005886">
    <property type="term" value="C:plasma membrane"/>
    <property type="evidence" value="ECO:0007669"/>
    <property type="project" value="TreeGrafter"/>
</dbReference>
<comment type="subcellular location">
    <subcellularLocation>
        <location evidence="2">Membrane</location>
    </subcellularLocation>
</comment>
<keyword evidence="16" id="KW-1185">Reference proteome</keyword>
<dbReference type="CDD" id="cd06225">
    <property type="entry name" value="HAMP"/>
    <property type="match status" value="1"/>
</dbReference>
<dbReference type="SUPFAM" id="SSF47384">
    <property type="entry name" value="Homodimeric domain of signal transducing histidine kinase"/>
    <property type="match status" value="1"/>
</dbReference>
<dbReference type="FunFam" id="3.30.565.10:FF:000006">
    <property type="entry name" value="Sensor histidine kinase WalK"/>
    <property type="match status" value="1"/>
</dbReference>
<evidence type="ECO:0000256" key="4">
    <source>
        <dbReference type="ARBA" id="ARBA00022553"/>
    </source>
</evidence>
<evidence type="ECO:0000259" key="13">
    <source>
        <dbReference type="PROSITE" id="PS50109"/>
    </source>
</evidence>
<evidence type="ECO:0000256" key="6">
    <source>
        <dbReference type="ARBA" id="ARBA00022692"/>
    </source>
</evidence>
<dbReference type="PANTHER" id="PTHR45436">
    <property type="entry name" value="SENSOR HISTIDINE KINASE YKOH"/>
    <property type="match status" value="1"/>
</dbReference>
<dbReference type="PANTHER" id="PTHR45436:SF5">
    <property type="entry name" value="SENSOR HISTIDINE KINASE TRCS"/>
    <property type="match status" value="1"/>
</dbReference>
<evidence type="ECO:0000256" key="12">
    <source>
        <dbReference type="SAM" id="Phobius"/>
    </source>
</evidence>
<dbReference type="PRINTS" id="PR00344">
    <property type="entry name" value="BCTRLSENSOR"/>
</dbReference>
<evidence type="ECO:0000256" key="8">
    <source>
        <dbReference type="ARBA" id="ARBA00022989"/>
    </source>
</evidence>
<dbReference type="EMBL" id="BMOE01000003">
    <property type="protein sequence ID" value="GGJ68788.1"/>
    <property type="molecule type" value="Genomic_DNA"/>
</dbReference>
<evidence type="ECO:0000256" key="1">
    <source>
        <dbReference type="ARBA" id="ARBA00000085"/>
    </source>
</evidence>
<dbReference type="AlphaFoldDB" id="A0A917UMT5"/>
<dbReference type="InterPro" id="IPR003594">
    <property type="entry name" value="HATPase_dom"/>
</dbReference>
<protein>
    <recommendedName>
        <fullName evidence="3">histidine kinase</fullName>
        <ecNumber evidence="3">2.7.13.3</ecNumber>
    </recommendedName>
</protein>
<dbReference type="SUPFAM" id="SSF158472">
    <property type="entry name" value="HAMP domain-like"/>
    <property type="match status" value="1"/>
</dbReference>
<keyword evidence="7 15" id="KW-0418">Kinase</keyword>
<keyword evidence="5" id="KW-0808">Transferase</keyword>
<dbReference type="InterPro" id="IPR036097">
    <property type="entry name" value="HisK_dim/P_sf"/>
</dbReference>
<evidence type="ECO:0000256" key="2">
    <source>
        <dbReference type="ARBA" id="ARBA00004370"/>
    </source>
</evidence>
<dbReference type="InterPro" id="IPR050428">
    <property type="entry name" value="TCS_sensor_his_kinase"/>
</dbReference>
<keyword evidence="10 12" id="KW-0472">Membrane</keyword>
<keyword evidence="4" id="KW-0597">Phosphoprotein</keyword>
<evidence type="ECO:0000256" key="10">
    <source>
        <dbReference type="ARBA" id="ARBA00023136"/>
    </source>
</evidence>
<dbReference type="SMART" id="SM00387">
    <property type="entry name" value="HATPase_c"/>
    <property type="match status" value="1"/>
</dbReference>
<dbReference type="InterPro" id="IPR005467">
    <property type="entry name" value="His_kinase_dom"/>
</dbReference>
<dbReference type="Proteomes" id="UP000635726">
    <property type="component" value="Unassembled WGS sequence"/>
</dbReference>
<dbReference type="PROSITE" id="PS50885">
    <property type="entry name" value="HAMP"/>
    <property type="match status" value="1"/>
</dbReference>
<dbReference type="Pfam" id="PF00512">
    <property type="entry name" value="HisKA"/>
    <property type="match status" value="1"/>
</dbReference>
<sequence>MARGKGVWRSLTGRLALAFVALSVLTLGLVGAFSYAFTRAQFRQLLTEQVRTELVQELQTYEALHGSTAGFREHQGKGPPERSGPGSAPGGQDRPSAPAVGGPFTVLDAQYRPLTPSTGHVAGHTLPVAERQNLMPVPDASGTRTIAYLRPTGNQPPQDARSAAFLNSVARAVLTVMVVAAILAVLTGGLLARTLLHPLRLLLRAIHAMQRGERVPRLPRTGPDELGEVLVAFNAMQDEVNRQRHAQRQLTADIAHDLNTPLSVIGGTLEGLLDGTFPPTPERLTRLQHETRHLTALVRDLRFLALADAGELRLTRERTPVGPLLRDATLRFQELADRAGVTLHATLPDPGPDAPVDPVRVVQVVQNLISNALTHTPPGGTVTLNARTDGASYVVSVHDTGPGIPADVLPHIFERLYRADPSRHAPGSGLGLSIARSIVEAHGGRVTATSTPGHGTTVTFTLPLQD</sequence>
<dbReference type="SMART" id="SM00304">
    <property type="entry name" value="HAMP"/>
    <property type="match status" value="1"/>
</dbReference>
<dbReference type="Gene3D" id="1.10.287.130">
    <property type="match status" value="1"/>
</dbReference>